<dbReference type="Pfam" id="PF05853">
    <property type="entry name" value="BKACE"/>
    <property type="match status" value="1"/>
</dbReference>
<dbReference type="GO" id="GO:0046872">
    <property type="term" value="F:metal ion binding"/>
    <property type="evidence" value="ECO:0007669"/>
    <property type="project" value="UniProtKB-KW"/>
</dbReference>
<reference evidence="5" key="1">
    <citation type="submission" date="2020-07" db="EMBL/GenBank/DDBJ databases">
        <title>Huge and variable diversity of episymbiotic CPR bacteria and DPANN archaea in groundwater ecosystems.</title>
        <authorList>
            <person name="He C.Y."/>
            <person name="Keren R."/>
            <person name="Whittaker M."/>
            <person name="Farag I.F."/>
            <person name="Doudna J."/>
            <person name="Cate J.H.D."/>
            <person name="Banfield J.F."/>
        </authorList>
    </citation>
    <scope>NUCLEOTIDE SEQUENCE</scope>
    <source>
        <strain evidence="5">NC_groundwater_1664_Pr3_B-0.1um_52_9</strain>
    </source>
</reference>
<keyword evidence="2" id="KW-0808">Transferase</keyword>
<accession>A0A9D6V2J1</accession>
<dbReference type="InterPro" id="IPR013785">
    <property type="entry name" value="Aldolase_TIM"/>
</dbReference>
<dbReference type="EMBL" id="JACRDE010000042">
    <property type="protein sequence ID" value="MBI5248107.1"/>
    <property type="molecule type" value="Genomic_DNA"/>
</dbReference>
<organism evidence="5 6">
    <name type="scientific">Desulfomonile tiedjei</name>
    <dbReference type="NCBI Taxonomy" id="2358"/>
    <lineage>
        <taxon>Bacteria</taxon>
        <taxon>Pseudomonadati</taxon>
        <taxon>Thermodesulfobacteriota</taxon>
        <taxon>Desulfomonilia</taxon>
        <taxon>Desulfomonilales</taxon>
        <taxon>Desulfomonilaceae</taxon>
        <taxon>Desulfomonile</taxon>
    </lineage>
</organism>
<evidence type="ECO:0000256" key="4">
    <source>
        <dbReference type="ARBA" id="ARBA00022833"/>
    </source>
</evidence>
<keyword evidence="3" id="KW-0479">Metal-binding</keyword>
<evidence type="ECO:0000256" key="1">
    <source>
        <dbReference type="ARBA" id="ARBA00001947"/>
    </source>
</evidence>
<dbReference type="PANTHER" id="PTHR37418">
    <property type="entry name" value="3-KETO-5-AMINOHEXANOATE CLEAVAGE ENZYME-RELATED"/>
    <property type="match status" value="1"/>
</dbReference>
<evidence type="ECO:0000313" key="5">
    <source>
        <dbReference type="EMBL" id="MBI5248107.1"/>
    </source>
</evidence>
<evidence type="ECO:0000256" key="3">
    <source>
        <dbReference type="ARBA" id="ARBA00022723"/>
    </source>
</evidence>
<dbReference type="Proteomes" id="UP000807825">
    <property type="component" value="Unassembled WGS sequence"/>
</dbReference>
<gene>
    <name evidence="5" type="ORF">HY912_01310</name>
</gene>
<protein>
    <submittedName>
        <fullName evidence="5">3-keto-5-aminohexanoate cleavage protein</fullName>
    </submittedName>
</protein>
<evidence type="ECO:0000256" key="2">
    <source>
        <dbReference type="ARBA" id="ARBA00022679"/>
    </source>
</evidence>
<comment type="cofactor">
    <cofactor evidence="1">
        <name>Zn(2+)</name>
        <dbReference type="ChEBI" id="CHEBI:29105"/>
    </cofactor>
</comment>
<dbReference type="AlphaFoldDB" id="A0A9D6V2J1"/>
<evidence type="ECO:0000313" key="6">
    <source>
        <dbReference type="Proteomes" id="UP000807825"/>
    </source>
</evidence>
<comment type="caution">
    <text evidence="5">The sequence shown here is derived from an EMBL/GenBank/DDBJ whole genome shotgun (WGS) entry which is preliminary data.</text>
</comment>
<sequence length="308" mass="34183">MEEIVITAAITGAATFPSQSPYIPITPKQIADEAVRAWEAGAAVVHIHARDPEDGRPSASIDHYREIVASIKSRCDVIICITTGAGAGMSIDQRTATISTFKPELASLNMGSMNFSMHPLLKRIKEWKFEWEKPYVEGSRDFVFSNTFASLETITTVMKQHDTKPELEIYDTSHLYNAQFLAQEGFLEYPLHMQFVLGVMGGSQATNYDLVHLKTTADRLFGDRYTWSVIGTGWPHEFRMGAVALTLGGHIRVGLEDNLLISKGQLAKSNAELVEKMRRICEDLGKKVASSEDARAMLQLKGLDKVAF</sequence>
<proteinExistence type="predicted"/>
<name>A0A9D6V2J1_9BACT</name>
<keyword evidence="4" id="KW-0862">Zinc</keyword>
<dbReference type="GO" id="GO:0043720">
    <property type="term" value="F:3-keto-5-aminohexanoate cleavage activity"/>
    <property type="evidence" value="ECO:0007669"/>
    <property type="project" value="InterPro"/>
</dbReference>
<dbReference type="InterPro" id="IPR008567">
    <property type="entry name" value="BKACE"/>
</dbReference>
<dbReference type="Gene3D" id="3.20.20.70">
    <property type="entry name" value="Aldolase class I"/>
    <property type="match status" value="1"/>
</dbReference>
<dbReference type="PANTHER" id="PTHR37418:SF2">
    <property type="entry name" value="3-KETO-5-AMINOHEXANOATE CLEAVAGE ENZYME"/>
    <property type="match status" value="1"/>
</dbReference>